<dbReference type="SUPFAM" id="SSF56112">
    <property type="entry name" value="Protein kinase-like (PK-like)"/>
    <property type="match status" value="1"/>
</dbReference>
<proteinExistence type="predicted"/>
<comment type="caution">
    <text evidence="2">The sequence shown here is derived from an EMBL/GenBank/DDBJ whole genome shotgun (WGS) entry which is preliminary data.</text>
</comment>
<dbReference type="InterPro" id="IPR052898">
    <property type="entry name" value="ACAD10-like"/>
</dbReference>
<evidence type="ECO:0000313" key="2">
    <source>
        <dbReference type="EMBL" id="MDW5595832.1"/>
    </source>
</evidence>
<keyword evidence="3" id="KW-1185">Reference proteome</keyword>
<feature type="domain" description="Aminoglycoside phosphotransferase" evidence="1">
    <location>
        <begin position="35"/>
        <end position="263"/>
    </location>
</feature>
<dbReference type="InterPro" id="IPR041726">
    <property type="entry name" value="ACAD10_11_N"/>
</dbReference>
<dbReference type="InterPro" id="IPR011009">
    <property type="entry name" value="Kinase-like_dom_sf"/>
</dbReference>
<reference evidence="3" key="1">
    <citation type="submission" date="2023-07" db="EMBL/GenBank/DDBJ databases">
        <title>Conexibacter stalactiti sp. nov., isolated from stalactites in a lava cave and emended description of the genus Conexibacter.</title>
        <authorList>
            <person name="Lee S.D."/>
        </authorList>
    </citation>
    <scope>NUCLEOTIDE SEQUENCE [LARGE SCALE GENOMIC DNA]</scope>
    <source>
        <strain evidence="3">KCTC 39840</strain>
    </source>
</reference>
<dbReference type="RefSeq" id="WP_318598176.1">
    <property type="nucleotide sequence ID" value="NZ_JAWSTH010000041.1"/>
</dbReference>
<dbReference type="EMBL" id="JAWSTH010000041">
    <property type="protein sequence ID" value="MDW5595832.1"/>
    <property type="molecule type" value="Genomic_DNA"/>
</dbReference>
<dbReference type="Pfam" id="PF01636">
    <property type="entry name" value="APH"/>
    <property type="match status" value="1"/>
</dbReference>
<name>A0ABU4HR77_9ACTN</name>
<dbReference type="PANTHER" id="PTHR47829:SF1">
    <property type="entry name" value="HAD FAMILY PHOSPHATASE"/>
    <property type="match status" value="1"/>
</dbReference>
<evidence type="ECO:0000259" key="1">
    <source>
        <dbReference type="Pfam" id="PF01636"/>
    </source>
</evidence>
<gene>
    <name evidence="2" type="ORF">R7226_15900</name>
</gene>
<organism evidence="2 3">
    <name type="scientific">Conexibacter stalactiti</name>
    <dbReference type="NCBI Taxonomy" id="1940611"/>
    <lineage>
        <taxon>Bacteria</taxon>
        <taxon>Bacillati</taxon>
        <taxon>Actinomycetota</taxon>
        <taxon>Thermoleophilia</taxon>
        <taxon>Solirubrobacterales</taxon>
        <taxon>Conexibacteraceae</taxon>
        <taxon>Conexibacter</taxon>
    </lineage>
</organism>
<dbReference type="Gene3D" id="3.30.200.20">
    <property type="entry name" value="Phosphorylase Kinase, domain 1"/>
    <property type="match status" value="1"/>
</dbReference>
<dbReference type="Proteomes" id="UP001284601">
    <property type="component" value="Unassembled WGS sequence"/>
</dbReference>
<sequence>MSAPAPGATAEALNEAAVTRWIETLGLGARAPLSFERIGDGRSNLIFGVTDADGRRWVLRRPPLGRLLPSAHDVAREHRIMAALQPTPVPTPAVLGLCRDSAVSDVPLLLLEFVDGIVLDREEVAQAAAESWRARAGSALVDALVAVHAVDLEAVGLVELASHGPYAERQLRRWRAQWERSATREAPQVEQLAERLHAAIPAQHEVTLVHGDVHLRNAILDPAGGAVMALLDWELCTLGDPLADVGTLLAYWPQAGDSPRVPRGVSTLPGFARREQLLDAYATASGRDVSAVPFWHALALWKVAVILEGVARRALQDPRNPSGEGTVQVVDDLLERARQVADAAGI</sequence>
<evidence type="ECO:0000313" key="3">
    <source>
        <dbReference type="Proteomes" id="UP001284601"/>
    </source>
</evidence>
<dbReference type="InterPro" id="IPR002575">
    <property type="entry name" value="Aminoglycoside_PTrfase"/>
</dbReference>
<dbReference type="PANTHER" id="PTHR47829">
    <property type="entry name" value="HYDROLASE, PUTATIVE (AFU_ORTHOLOGUE AFUA_1G12880)-RELATED"/>
    <property type="match status" value="1"/>
</dbReference>
<dbReference type="CDD" id="cd05154">
    <property type="entry name" value="ACAD10_11_N-like"/>
    <property type="match status" value="1"/>
</dbReference>
<protein>
    <submittedName>
        <fullName evidence="2">Phosphotransferase family protein</fullName>
    </submittedName>
</protein>
<dbReference type="Gene3D" id="3.90.1200.10">
    <property type="match status" value="1"/>
</dbReference>
<accession>A0ABU4HR77</accession>